<dbReference type="OrthoDB" id="3518456at2759"/>
<evidence type="ECO:0000313" key="3">
    <source>
        <dbReference type="EMBL" id="RDX83176.1"/>
    </source>
</evidence>
<dbReference type="InterPro" id="IPR013087">
    <property type="entry name" value="Znf_C2H2_type"/>
</dbReference>
<dbReference type="GO" id="GO:0004540">
    <property type="term" value="F:RNA nuclease activity"/>
    <property type="evidence" value="ECO:0007669"/>
    <property type="project" value="InterPro"/>
</dbReference>
<dbReference type="CDD" id="cd18725">
    <property type="entry name" value="PIN_LabA-like"/>
    <property type="match status" value="1"/>
</dbReference>
<dbReference type="PANTHER" id="PTHR35744:SF4">
    <property type="entry name" value="OS04G0464600 PROTEIN"/>
    <property type="match status" value="1"/>
</dbReference>
<dbReference type="InterPro" id="IPR036236">
    <property type="entry name" value="Znf_C2H2_sf"/>
</dbReference>
<keyword evidence="1" id="KW-0479">Metal-binding</keyword>
<dbReference type="STRING" id="157652.A0A371FXY8"/>
<dbReference type="PROSITE" id="PS00028">
    <property type="entry name" value="ZINC_FINGER_C2H2_1"/>
    <property type="match status" value="1"/>
</dbReference>
<name>A0A371FXY8_MUCPR</name>
<dbReference type="Pfam" id="PF01936">
    <property type="entry name" value="NYN"/>
    <property type="match status" value="1"/>
</dbReference>
<dbReference type="Proteomes" id="UP000257109">
    <property type="component" value="Unassembled WGS sequence"/>
</dbReference>
<organism evidence="3 4">
    <name type="scientific">Mucuna pruriens</name>
    <name type="common">Velvet bean</name>
    <name type="synonym">Dolichos pruriens</name>
    <dbReference type="NCBI Taxonomy" id="157652"/>
    <lineage>
        <taxon>Eukaryota</taxon>
        <taxon>Viridiplantae</taxon>
        <taxon>Streptophyta</taxon>
        <taxon>Embryophyta</taxon>
        <taxon>Tracheophyta</taxon>
        <taxon>Spermatophyta</taxon>
        <taxon>Magnoliopsida</taxon>
        <taxon>eudicotyledons</taxon>
        <taxon>Gunneridae</taxon>
        <taxon>Pentapetalae</taxon>
        <taxon>rosids</taxon>
        <taxon>fabids</taxon>
        <taxon>Fabales</taxon>
        <taxon>Fabaceae</taxon>
        <taxon>Papilionoideae</taxon>
        <taxon>50 kb inversion clade</taxon>
        <taxon>NPAAA clade</taxon>
        <taxon>indigoferoid/millettioid clade</taxon>
        <taxon>Phaseoleae</taxon>
        <taxon>Mucuna</taxon>
    </lineage>
</organism>
<reference evidence="3" key="1">
    <citation type="submission" date="2018-05" db="EMBL/GenBank/DDBJ databases">
        <title>Draft genome of Mucuna pruriens seed.</title>
        <authorList>
            <person name="Nnadi N.E."/>
            <person name="Vos R."/>
            <person name="Hasami M.H."/>
            <person name="Devisetty U.K."/>
            <person name="Aguiy J.C."/>
        </authorList>
    </citation>
    <scope>NUCLEOTIDE SEQUENCE [LARGE SCALE GENOMIC DNA]</scope>
    <source>
        <strain evidence="3">JCA_2017</strain>
    </source>
</reference>
<feature type="non-terminal residue" evidence="3">
    <location>
        <position position="1"/>
    </location>
</feature>
<evidence type="ECO:0000259" key="2">
    <source>
        <dbReference type="PROSITE" id="PS50157"/>
    </source>
</evidence>
<feature type="domain" description="C2H2-type" evidence="2">
    <location>
        <begin position="172"/>
        <end position="200"/>
    </location>
</feature>
<evidence type="ECO:0000313" key="4">
    <source>
        <dbReference type="Proteomes" id="UP000257109"/>
    </source>
</evidence>
<gene>
    <name evidence="3" type="ORF">CR513_35944</name>
</gene>
<comment type="caution">
    <text evidence="3">The sequence shown here is derived from an EMBL/GenBank/DDBJ whole genome shotgun (WGS) entry which is preliminary data.</text>
</comment>
<dbReference type="PANTHER" id="PTHR35744">
    <property type="entry name" value="C2H2-TYPE DOMAIN-CONTAINING PROTEIN"/>
    <property type="match status" value="1"/>
</dbReference>
<dbReference type="AlphaFoldDB" id="A0A371FXY8"/>
<keyword evidence="1" id="KW-0863">Zinc-finger</keyword>
<sequence>MYEAKVEEHNVIGLARYHCTRRSPNVHESITQLALRTVMRVHFSLTNANCGGEATSWQTYGALRYCHFGSEGGKNLGSEGGKNPKLKPNEKPNRVGLFWDLDNKPPNSIPPYEVANKLRVAASSFGVVRYMVAYANSHTFSHVPQCVREKRKERELLHRLENKGVIKPNQPYRCRVCGRKFHTNEKLVNHFKQLHEREHEKRMKQIESARGSRRVNLVAKYSMKMEKYKKAASAILTPKVGYGLADELKQAGFWVQTVLDKPQAADRALRSHMVDIMDHRRVECVVLVSDDTDFVDVIKEAKLRCLKTVVIGDIDEGVLKRTADASFSWEEILMGKAKKQAVSVVKNWKDRDILKRLEWTYNPDVDEKKINLDDTVTEASEDDDIEDICDEVDDDYKDDRGSWWELDSDNDVTNGQPGKLSDLSVKRESEITMKTKVDF</sequence>
<evidence type="ECO:0000256" key="1">
    <source>
        <dbReference type="PROSITE-ProRule" id="PRU00042"/>
    </source>
</evidence>
<dbReference type="Gene3D" id="3.30.160.60">
    <property type="entry name" value="Classic Zinc Finger"/>
    <property type="match status" value="1"/>
</dbReference>
<keyword evidence="4" id="KW-1185">Reference proteome</keyword>
<accession>A0A371FXY8</accession>
<protein>
    <recommendedName>
        <fullName evidence="2">C2H2-type domain-containing protein</fullName>
    </recommendedName>
</protein>
<dbReference type="SUPFAM" id="SSF57667">
    <property type="entry name" value="beta-beta-alpha zinc fingers"/>
    <property type="match status" value="1"/>
</dbReference>
<proteinExistence type="predicted"/>
<dbReference type="GO" id="GO:0008270">
    <property type="term" value="F:zinc ion binding"/>
    <property type="evidence" value="ECO:0007669"/>
    <property type="project" value="UniProtKB-KW"/>
</dbReference>
<dbReference type="InterPro" id="IPR021139">
    <property type="entry name" value="NYN"/>
</dbReference>
<keyword evidence="1" id="KW-0862">Zinc</keyword>
<dbReference type="EMBL" id="QJKJ01007436">
    <property type="protein sequence ID" value="RDX83176.1"/>
    <property type="molecule type" value="Genomic_DNA"/>
</dbReference>
<dbReference type="PROSITE" id="PS50157">
    <property type="entry name" value="ZINC_FINGER_C2H2_2"/>
    <property type="match status" value="1"/>
</dbReference>